<evidence type="ECO:0000313" key="4">
    <source>
        <dbReference type="Proteomes" id="UP000694427"/>
    </source>
</evidence>
<dbReference type="Ensembl" id="ENSCCRT00010085912.1">
    <property type="protein sequence ID" value="ENSCCRP00010077424.1"/>
    <property type="gene ID" value="ENSCCRG00010033853.1"/>
</dbReference>
<dbReference type="Proteomes" id="UP000694427">
    <property type="component" value="Unplaced"/>
</dbReference>
<evidence type="ECO:0000256" key="1">
    <source>
        <dbReference type="SAM" id="Phobius"/>
    </source>
</evidence>
<name>A0A8C1MGI9_CYPCA</name>
<dbReference type="PANTHER" id="PTHR10424">
    <property type="entry name" value="VIRAL ENVELOPE PROTEIN"/>
    <property type="match status" value="1"/>
</dbReference>
<evidence type="ECO:0000313" key="3">
    <source>
        <dbReference type="Ensembl" id="ENSCCRP00010077424.1"/>
    </source>
</evidence>
<dbReference type="SUPFAM" id="SSF58069">
    <property type="entry name" value="Virus ectodomain"/>
    <property type="match status" value="1"/>
</dbReference>
<keyword evidence="1" id="KW-1133">Transmembrane helix</keyword>
<accession>A0A8C1MGI9</accession>
<protein>
    <recommendedName>
        <fullName evidence="5">Envelope protein</fullName>
    </recommendedName>
</protein>
<dbReference type="Pfam" id="PF00429">
    <property type="entry name" value="TLV_coat"/>
    <property type="match status" value="1"/>
</dbReference>
<evidence type="ECO:0008006" key="5">
    <source>
        <dbReference type="Google" id="ProtNLM"/>
    </source>
</evidence>
<keyword evidence="1" id="KW-0812">Transmembrane</keyword>
<reference evidence="3" key="2">
    <citation type="submission" date="2025-09" db="UniProtKB">
        <authorList>
            <consortium name="Ensembl"/>
        </authorList>
    </citation>
    <scope>IDENTIFICATION</scope>
</reference>
<keyword evidence="2" id="KW-0732">Signal</keyword>
<feature type="transmembrane region" description="Helical" evidence="1">
    <location>
        <begin position="442"/>
        <end position="468"/>
    </location>
</feature>
<sequence length="479" mass="54127">MSYYITTVILFVWLFIGVGETTDPGLKQLFEHSHPMLVDRPPHQDNLWWRLLNYTAQTEGFSDCYVCANAPHSTDKPFRLQPVPLPEIKTKCLIWLQAMIVGSPESSCTVWLSVLSHHFSRMGIDVRLADECASVCTYMHAQDSIPLILHTRPSNEIPTDSMPASLQVQGKIGDVAPMCICQNAGLGDRWLGYSDCSRRYVNIGLFWGPSMSSGNLWSMANTTPYQLMTNNGLQILQVYPDSVIPTSETAYLLLKERYWICGNNAYRWLPKQWSGCCYIGLLNTHLTFLSKTGAPLISRRTKRSHPEYRPHQRVSLGTKILEGFVPWYGSVHNAYLIDNISLELESFANYAIEGFHLLTDEMKNLKLVALQNRAALDYILAREGGVCAVIGDQCCTYIPDIQNNMTDVIQHMKQLREEIEKSSTVSDGTDAFSWIKNALGGYFWGLLNDFGTCFAIIVTVLLLVYVCVRMIMMLCKVID</sequence>
<proteinExistence type="predicted"/>
<dbReference type="Gene3D" id="1.10.287.210">
    <property type="match status" value="1"/>
</dbReference>
<reference evidence="3" key="1">
    <citation type="submission" date="2025-08" db="UniProtKB">
        <authorList>
            <consortium name="Ensembl"/>
        </authorList>
    </citation>
    <scope>IDENTIFICATION</scope>
</reference>
<feature type="signal peptide" evidence="2">
    <location>
        <begin position="1"/>
        <end position="21"/>
    </location>
</feature>
<dbReference type="AlphaFoldDB" id="A0A8C1MGI9"/>
<feature type="chain" id="PRO_5034367224" description="Envelope protein" evidence="2">
    <location>
        <begin position="22"/>
        <end position="479"/>
    </location>
</feature>
<keyword evidence="4" id="KW-1185">Reference proteome</keyword>
<organism evidence="3 4">
    <name type="scientific">Cyprinus carpio</name>
    <name type="common">Common carp</name>
    <dbReference type="NCBI Taxonomy" id="7962"/>
    <lineage>
        <taxon>Eukaryota</taxon>
        <taxon>Metazoa</taxon>
        <taxon>Chordata</taxon>
        <taxon>Craniata</taxon>
        <taxon>Vertebrata</taxon>
        <taxon>Euteleostomi</taxon>
        <taxon>Actinopterygii</taxon>
        <taxon>Neopterygii</taxon>
        <taxon>Teleostei</taxon>
        <taxon>Ostariophysi</taxon>
        <taxon>Cypriniformes</taxon>
        <taxon>Cyprinidae</taxon>
        <taxon>Cyprininae</taxon>
        <taxon>Cyprinus</taxon>
    </lineage>
</organism>
<keyword evidence="1" id="KW-0472">Membrane</keyword>
<dbReference type="InterPro" id="IPR018154">
    <property type="entry name" value="TLV/ENV_coat_polyprotein"/>
</dbReference>
<evidence type="ECO:0000256" key="2">
    <source>
        <dbReference type="SAM" id="SignalP"/>
    </source>
</evidence>